<evidence type="ECO:0000313" key="2">
    <source>
        <dbReference type="Proteomes" id="UP000243579"/>
    </source>
</evidence>
<dbReference type="Proteomes" id="UP000243579">
    <property type="component" value="Unassembled WGS sequence"/>
</dbReference>
<sequence>MFVSLDGTDFRIMEPTPFDSKWYRHKFSGPGQETYFGLTEACLVVHGPTSDSPEMHTFLL</sequence>
<dbReference type="AlphaFoldDB" id="A0A1V9YJ77"/>
<organism evidence="1 2">
    <name type="scientific">Achlya hypogyna</name>
    <name type="common">Oomycete</name>
    <name type="synonym">Protoachlya hypogyna</name>
    <dbReference type="NCBI Taxonomy" id="1202772"/>
    <lineage>
        <taxon>Eukaryota</taxon>
        <taxon>Sar</taxon>
        <taxon>Stramenopiles</taxon>
        <taxon>Oomycota</taxon>
        <taxon>Saprolegniomycetes</taxon>
        <taxon>Saprolegniales</taxon>
        <taxon>Achlyaceae</taxon>
        <taxon>Achlya</taxon>
    </lineage>
</organism>
<proteinExistence type="predicted"/>
<dbReference type="EMBL" id="JNBR01001597">
    <property type="protein sequence ID" value="OQR85768.1"/>
    <property type="molecule type" value="Genomic_DNA"/>
</dbReference>
<name>A0A1V9YJ77_ACHHY</name>
<dbReference type="OrthoDB" id="78469at2759"/>
<gene>
    <name evidence="1" type="ORF">ACHHYP_11418</name>
</gene>
<keyword evidence="2" id="KW-1185">Reference proteome</keyword>
<evidence type="ECO:0000313" key="1">
    <source>
        <dbReference type="EMBL" id="OQR85768.1"/>
    </source>
</evidence>
<comment type="caution">
    <text evidence="1">The sequence shown here is derived from an EMBL/GenBank/DDBJ whole genome shotgun (WGS) entry which is preliminary data.</text>
</comment>
<protein>
    <submittedName>
        <fullName evidence="1">Uncharacterized protein</fullName>
    </submittedName>
</protein>
<accession>A0A1V9YJ77</accession>
<reference evidence="1 2" key="1">
    <citation type="journal article" date="2014" name="Genome Biol. Evol.">
        <title>The secreted proteins of Achlya hypogyna and Thraustotheca clavata identify the ancestral oomycete secretome and reveal gene acquisitions by horizontal gene transfer.</title>
        <authorList>
            <person name="Misner I."/>
            <person name="Blouin N."/>
            <person name="Leonard G."/>
            <person name="Richards T.A."/>
            <person name="Lane C.E."/>
        </authorList>
    </citation>
    <scope>NUCLEOTIDE SEQUENCE [LARGE SCALE GENOMIC DNA]</scope>
    <source>
        <strain evidence="1 2">ATCC 48635</strain>
    </source>
</reference>